<dbReference type="CDD" id="cd07341">
    <property type="entry name" value="M56_BlaR1_MecR1_like"/>
    <property type="match status" value="1"/>
</dbReference>
<proteinExistence type="predicted"/>
<evidence type="ECO:0000313" key="3">
    <source>
        <dbReference type="EMBL" id="MEO3691108.1"/>
    </source>
</evidence>
<feature type="transmembrane region" description="Helical" evidence="1">
    <location>
        <begin position="6"/>
        <end position="26"/>
    </location>
</feature>
<name>A0ABV0G054_9BURK</name>
<dbReference type="PANTHER" id="PTHR34978">
    <property type="entry name" value="POSSIBLE SENSOR-TRANSDUCER PROTEIN BLAR"/>
    <property type="match status" value="1"/>
</dbReference>
<dbReference type="EMBL" id="JBDPZD010000002">
    <property type="protein sequence ID" value="MEO3691108.1"/>
    <property type="molecule type" value="Genomic_DNA"/>
</dbReference>
<sequence length="409" mass="43635">MAELLLHLLWGQALLLTMALAAMALLRRARLWLGASLTYAAWGLVPLVLLVQALPKPELAVVRALLLPQPLEAAPPVRALAWQPVDQVPWLLALWLVGAVGATALLAAQQWRVRRLGAVLPAGSSPAWVGVCRPYLALPADFSQRFTNAQQALVLAHEDVHRRRLDNAWNLIASALLALHWWNPAVWWAVRAFRADQELACDAAVLHAQPDARASYAEALLIAHGLHTLVAPVASRWGAVHPLVERISMLQHLQAFSRRRALTVAGIGVLAIAAAGSVRAVTSAAPTAGVVLKLKVESSTRAGATETKLSATPTLELPAGATGTVLLGATPQQPGPDQLQIEIQAEPQAEGRVLLSARVSRGAPLKLMSSPRLLTLDGQLAVIEIGDQDPANTHHLRVEVTPTVLKAPG</sequence>
<feature type="transmembrane region" description="Helical" evidence="1">
    <location>
        <begin position="168"/>
        <end position="190"/>
    </location>
</feature>
<dbReference type="Proteomes" id="UP001495147">
    <property type="component" value="Unassembled WGS sequence"/>
</dbReference>
<evidence type="ECO:0000256" key="1">
    <source>
        <dbReference type="SAM" id="Phobius"/>
    </source>
</evidence>
<keyword evidence="4" id="KW-1185">Reference proteome</keyword>
<feature type="transmembrane region" description="Helical" evidence="1">
    <location>
        <begin position="33"/>
        <end position="54"/>
    </location>
</feature>
<protein>
    <submittedName>
        <fullName evidence="3">M56 family metallopeptidase</fullName>
    </submittedName>
</protein>
<evidence type="ECO:0000259" key="2">
    <source>
        <dbReference type="Pfam" id="PF05569"/>
    </source>
</evidence>
<gene>
    <name evidence="3" type="ORF">ABDJ85_06465</name>
</gene>
<feature type="transmembrane region" description="Helical" evidence="1">
    <location>
        <begin position="88"/>
        <end position="108"/>
    </location>
</feature>
<reference evidence="3 4" key="1">
    <citation type="submission" date="2024-05" db="EMBL/GenBank/DDBJ databases">
        <title>Roseateles sp. DJS-2-20 16S ribosomal RNA gene Genome sequencing and assembly.</title>
        <authorList>
            <person name="Woo H."/>
        </authorList>
    </citation>
    <scope>NUCLEOTIDE SEQUENCE [LARGE SCALE GENOMIC DNA]</scope>
    <source>
        <strain evidence="3 4">DJS-2-20</strain>
    </source>
</reference>
<dbReference type="PANTHER" id="PTHR34978:SF3">
    <property type="entry name" value="SLR0241 PROTEIN"/>
    <property type="match status" value="1"/>
</dbReference>
<organism evidence="3 4">
    <name type="scientific">Roseateles paludis</name>
    <dbReference type="NCBI Taxonomy" id="3145238"/>
    <lineage>
        <taxon>Bacteria</taxon>
        <taxon>Pseudomonadati</taxon>
        <taxon>Pseudomonadota</taxon>
        <taxon>Betaproteobacteria</taxon>
        <taxon>Burkholderiales</taxon>
        <taxon>Sphaerotilaceae</taxon>
        <taxon>Roseateles</taxon>
    </lineage>
</organism>
<evidence type="ECO:0000313" key="4">
    <source>
        <dbReference type="Proteomes" id="UP001495147"/>
    </source>
</evidence>
<dbReference type="InterPro" id="IPR052173">
    <property type="entry name" value="Beta-lactam_resp_regulator"/>
</dbReference>
<dbReference type="Pfam" id="PF05569">
    <property type="entry name" value="Peptidase_M56"/>
    <property type="match status" value="1"/>
</dbReference>
<dbReference type="RefSeq" id="WP_347703951.1">
    <property type="nucleotide sequence ID" value="NZ_JBDPZD010000002.1"/>
</dbReference>
<keyword evidence="1" id="KW-1133">Transmembrane helix</keyword>
<keyword evidence="1" id="KW-0472">Membrane</keyword>
<dbReference type="InterPro" id="IPR008756">
    <property type="entry name" value="Peptidase_M56"/>
</dbReference>
<comment type="caution">
    <text evidence="3">The sequence shown here is derived from an EMBL/GenBank/DDBJ whole genome shotgun (WGS) entry which is preliminary data.</text>
</comment>
<accession>A0ABV0G054</accession>
<keyword evidence="1" id="KW-0812">Transmembrane</keyword>
<feature type="domain" description="Peptidase M56" evidence="2">
    <location>
        <begin position="18"/>
        <end position="250"/>
    </location>
</feature>